<evidence type="ECO:0000313" key="1">
    <source>
        <dbReference type="EMBL" id="RUT04555.1"/>
    </source>
</evidence>
<protein>
    <recommendedName>
        <fullName evidence="3">DUF1822 domain-containing protein</fullName>
    </recommendedName>
</protein>
<evidence type="ECO:0008006" key="3">
    <source>
        <dbReference type="Google" id="ProtNLM"/>
    </source>
</evidence>
<dbReference type="InterPro" id="IPR014951">
    <property type="entry name" value="DUF1822"/>
</dbReference>
<dbReference type="Pfam" id="PF08852">
    <property type="entry name" value="DUF1822"/>
    <property type="match status" value="1"/>
</dbReference>
<dbReference type="AlphaFoldDB" id="A0AB37UBI3"/>
<proteinExistence type="predicted"/>
<dbReference type="Proteomes" id="UP000282574">
    <property type="component" value="Unassembled WGS sequence"/>
</dbReference>
<gene>
    <name evidence="1" type="ORF">DSM107010_57350</name>
</gene>
<accession>A0AB37UBI3</accession>
<evidence type="ECO:0000313" key="2">
    <source>
        <dbReference type="Proteomes" id="UP000282574"/>
    </source>
</evidence>
<organism evidence="1 2">
    <name type="scientific">Chroococcidiopsis cubana SAG 39.79</name>
    <dbReference type="NCBI Taxonomy" id="388085"/>
    <lineage>
        <taxon>Bacteria</taxon>
        <taxon>Bacillati</taxon>
        <taxon>Cyanobacteriota</taxon>
        <taxon>Cyanophyceae</taxon>
        <taxon>Chroococcidiopsidales</taxon>
        <taxon>Chroococcidiopsidaceae</taxon>
        <taxon>Chroococcidiopsis</taxon>
    </lineage>
</organism>
<sequence length="342" mass="38248">MVYSIDTINAKSIPLSITRAALKKAQQFASLQPTAEKQRQVYYNTLAVCVVNDYMQMMQIPTDLQASDSWNQVLRLAADVADLMLPGLGHLECRAVTPESLQSNTPICYIPPEVPDDRIGIVVVSLEPEFQQATLLGFSKIVETTELAISQLQTIDDLLEYLESLSETHQATETNKTPIVASETHKTTETNETPIVERLSQWFEKQIETGWQSVESLLSPQTVKMAWSFREFREAVTIGEKTERIDLGRPPMPQLVELVVKFPRIPTDEMEVTVGVQPYNDQTYLPEGLQLAILDEGGATAMAVSTEGANKNIQSRFSCEREEHFSVKVTLGDVSVTKHYVI</sequence>
<reference evidence="1 2" key="1">
    <citation type="journal article" date="2019" name="Genome Biol. Evol.">
        <title>Day and night: Metabolic profiles and evolutionary relationships of six axenic non-marine cyanobacteria.</title>
        <authorList>
            <person name="Will S.E."/>
            <person name="Henke P."/>
            <person name="Boedeker C."/>
            <person name="Huang S."/>
            <person name="Brinkmann H."/>
            <person name="Rohde M."/>
            <person name="Jarek M."/>
            <person name="Friedl T."/>
            <person name="Seufert S."/>
            <person name="Schumacher M."/>
            <person name="Overmann J."/>
            <person name="Neumann-Schaal M."/>
            <person name="Petersen J."/>
        </authorList>
    </citation>
    <scope>NUCLEOTIDE SEQUENCE [LARGE SCALE GENOMIC DNA]</scope>
    <source>
        <strain evidence="1 2">SAG 39.79</strain>
    </source>
</reference>
<name>A0AB37UBI3_9CYAN</name>
<dbReference type="EMBL" id="RSCK01000084">
    <property type="protein sequence ID" value="RUT04555.1"/>
    <property type="molecule type" value="Genomic_DNA"/>
</dbReference>
<comment type="caution">
    <text evidence="1">The sequence shown here is derived from an EMBL/GenBank/DDBJ whole genome shotgun (WGS) entry which is preliminary data.</text>
</comment>
<dbReference type="RefSeq" id="WP_106167634.1">
    <property type="nucleotide sequence ID" value="NZ_JAVKZF010000004.1"/>
</dbReference>
<keyword evidence="2" id="KW-1185">Reference proteome</keyword>